<feature type="signal peptide" evidence="1">
    <location>
        <begin position="1"/>
        <end position="25"/>
    </location>
</feature>
<gene>
    <name evidence="2" type="ORF">ACFQVD_15365</name>
</gene>
<evidence type="ECO:0000256" key="1">
    <source>
        <dbReference type="SAM" id="SignalP"/>
    </source>
</evidence>
<accession>A0ABW2T008</accession>
<reference evidence="3" key="1">
    <citation type="journal article" date="2019" name="Int. J. Syst. Evol. Microbiol.">
        <title>The Global Catalogue of Microorganisms (GCM) 10K type strain sequencing project: providing services to taxonomists for standard genome sequencing and annotation.</title>
        <authorList>
            <consortium name="The Broad Institute Genomics Platform"/>
            <consortium name="The Broad Institute Genome Sequencing Center for Infectious Disease"/>
            <person name="Wu L."/>
            <person name="Ma J."/>
        </authorList>
    </citation>
    <scope>NUCLEOTIDE SEQUENCE [LARGE SCALE GENOMIC DNA]</scope>
    <source>
        <strain evidence="3">JCM 10083</strain>
    </source>
</reference>
<sequence length="186" mass="20242">MYKKALTVAMAAAALATLASAPASAAAAPTIEIIPGASATLKESNSVYTCPAGEVLTGRSHRGDENGWTTYQCSRIRIDGELVSVQHNASWGPNQWENDSYFVTSGDQAFVGRRHFGDENGLTAYLSATLYWRGSQVRLTSRNWTQEVREDNHSSQAGIDQVMTGRWHRGDENGFTSYEYGTVTVG</sequence>
<name>A0ABW2T008_9ACTN</name>
<evidence type="ECO:0000313" key="2">
    <source>
        <dbReference type="EMBL" id="MFC7601472.1"/>
    </source>
</evidence>
<proteinExistence type="predicted"/>
<organism evidence="2 3">
    <name type="scientific">Streptosporangium amethystogenes subsp. fukuiense</name>
    <dbReference type="NCBI Taxonomy" id="698418"/>
    <lineage>
        <taxon>Bacteria</taxon>
        <taxon>Bacillati</taxon>
        <taxon>Actinomycetota</taxon>
        <taxon>Actinomycetes</taxon>
        <taxon>Streptosporangiales</taxon>
        <taxon>Streptosporangiaceae</taxon>
        <taxon>Streptosporangium</taxon>
    </lineage>
</organism>
<keyword evidence="1" id="KW-0732">Signal</keyword>
<feature type="chain" id="PRO_5046400389" description="Secreted protein" evidence="1">
    <location>
        <begin position="26"/>
        <end position="186"/>
    </location>
</feature>
<keyword evidence="3" id="KW-1185">Reference proteome</keyword>
<dbReference type="Proteomes" id="UP001596514">
    <property type="component" value="Unassembled WGS sequence"/>
</dbReference>
<comment type="caution">
    <text evidence="2">The sequence shown here is derived from an EMBL/GenBank/DDBJ whole genome shotgun (WGS) entry which is preliminary data.</text>
</comment>
<protein>
    <recommendedName>
        <fullName evidence="4">Secreted protein</fullName>
    </recommendedName>
</protein>
<dbReference type="RefSeq" id="WP_343983728.1">
    <property type="nucleotide sequence ID" value="NZ_BAAAGK010000297.1"/>
</dbReference>
<evidence type="ECO:0008006" key="4">
    <source>
        <dbReference type="Google" id="ProtNLM"/>
    </source>
</evidence>
<dbReference type="EMBL" id="JBHTEE010000001">
    <property type="protein sequence ID" value="MFC7601472.1"/>
    <property type="molecule type" value="Genomic_DNA"/>
</dbReference>
<evidence type="ECO:0000313" key="3">
    <source>
        <dbReference type="Proteomes" id="UP001596514"/>
    </source>
</evidence>